<dbReference type="RefSeq" id="WP_188442222.1">
    <property type="nucleotide sequence ID" value="NZ_BMGK01000008.1"/>
</dbReference>
<dbReference type="SUPFAM" id="SSF51366">
    <property type="entry name" value="Ribulose-phoshate binding barrel"/>
    <property type="match status" value="1"/>
</dbReference>
<accession>A0A8J2VBC6</accession>
<dbReference type="HAMAP" id="MF_00135">
    <property type="entry name" value="PRAI"/>
    <property type="match status" value="1"/>
</dbReference>
<evidence type="ECO:0000256" key="4">
    <source>
        <dbReference type="ARBA" id="ARBA00022272"/>
    </source>
</evidence>
<keyword evidence="7 9" id="KW-0057">Aromatic amino acid biosynthesis</keyword>
<keyword evidence="8 9" id="KW-0413">Isomerase</keyword>
<dbReference type="InterPro" id="IPR044643">
    <property type="entry name" value="TrpF_fam"/>
</dbReference>
<name>A0A8J2VBC6_9FLAO</name>
<protein>
    <recommendedName>
        <fullName evidence="4 9">N-(5'-phosphoribosyl)anthranilate isomerase</fullName>
        <shortName evidence="9">PRAI</shortName>
        <ecNumber evidence="3 9">5.3.1.24</ecNumber>
    </recommendedName>
</protein>
<organism evidence="11 12">
    <name type="scientific">Planktosalinus lacus</name>
    <dbReference type="NCBI Taxonomy" id="1526573"/>
    <lineage>
        <taxon>Bacteria</taxon>
        <taxon>Pseudomonadati</taxon>
        <taxon>Bacteroidota</taxon>
        <taxon>Flavobacteriia</taxon>
        <taxon>Flavobacteriales</taxon>
        <taxon>Flavobacteriaceae</taxon>
        <taxon>Planktosalinus</taxon>
    </lineage>
</organism>
<dbReference type="Gene3D" id="3.20.20.70">
    <property type="entry name" value="Aldolase class I"/>
    <property type="match status" value="1"/>
</dbReference>
<evidence type="ECO:0000259" key="10">
    <source>
        <dbReference type="Pfam" id="PF00697"/>
    </source>
</evidence>
<comment type="pathway">
    <text evidence="2 9">Amino-acid biosynthesis; L-tryptophan biosynthesis; L-tryptophan from chorismate: step 3/5.</text>
</comment>
<evidence type="ECO:0000313" key="11">
    <source>
        <dbReference type="EMBL" id="GGD96945.1"/>
    </source>
</evidence>
<evidence type="ECO:0000256" key="6">
    <source>
        <dbReference type="ARBA" id="ARBA00022822"/>
    </source>
</evidence>
<comment type="similarity">
    <text evidence="9">Belongs to the TrpF family.</text>
</comment>
<feature type="domain" description="N-(5'phosphoribosyl) anthranilate isomerase (PRAI)" evidence="10">
    <location>
        <begin position="3"/>
        <end position="203"/>
    </location>
</feature>
<dbReference type="Pfam" id="PF00697">
    <property type="entry name" value="PRAI"/>
    <property type="match status" value="1"/>
</dbReference>
<dbReference type="Proteomes" id="UP000652231">
    <property type="component" value="Unassembled WGS sequence"/>
</dbReference>
<evidence type="ECO:0000256" key="7">
    <source>
        <dbReference type="ARBA" id="ARBA00023141"/>
    </source>
</evidence>
<evidence type="ECO:0000256" key="5">
    <source>
        <dbReference type="ARBA" id="ARBA00022605"/>
    </source>
</evidence>
<sequence>MKIKICGLKDTNNIRQVSEANPDYMGFIFYPKSPRYVGQELSKDTLETIPESIVKTAVFVDESVENIMNKVNNYGFEAIQLHGDESPAICKELKEQNLTVIKAFAIEETFDFTKLIPYETHCDYFLFDTKTPAFGGSGKTFDWTLLSQHQLVTPFFLSGGLGVENLDAILKLKNDKLYGLDFNSKLEDAPGLKNIQMINKVLDTIRNYEHI</sequence>
<evidence type="ECO:0000256" key="2">
    <source>
        <dbReference type="ARBA" id="ARBA00004664"/>
    </source>
</evidence>
<dbReference type="InterPro" id="IPR013785">
    <property type="entry name" value="Aldolase_TIM"/>
</dbReference>
<dbReference type="GO" id="GO:0000162">
    <property type="term" value="P:L-tryptophan biosynthetic process"/>
    <property type="evidence" value="ECO:0007669"/>
    <property type="project" value="UniProtKB-UniRule"/>
</dbReference>
<evidence type="ECO:0000256" key="8">
    <source>
        <dbReference type="ARBA" id="ARBA00023235"/>
    </source>
</evidence>
<keyword evidence="6 9" id="KW-0822">Tryptophan biosynthesis</keyword>
<dbReference type="InterPro" id="IPR001240">
    <property type="entry name" value="PRAI_dom"/>
</dbReference>
<evidence type="ECO:0000313" key="12">
    <source>
        <dbReference type="Proteomes" id="UP000652231"/>
    </source>
</evidence>
<dbReference type="AlphaFoldDB" id="A0A8J2VBC6"/>
<dbReference type="GO" id="GO:0004640">
    <property type="term" value="F:phosphoribosylanthranilate isomerase activity"/>
    <property type="evidence" value="ECO:0007669"/>
    <property type="project" value="UniProtKB-UniRule"/>
</dbReference>
<dbReference type="InterPro" id="IPR011060">
    <property type="entry name" value="RibuloseP-bd_barrel"/>
</dbReference>
<evidence type="ECO:0000256" key="1">
    <source>
        <dbReference type="ARBA" id="ARBA00001164"/>
    </source>
</evidence>
<reference evidence="11" key="2">
    <citation type="submission" date="2020-09" db="EMBL/GenBank/DDBJ databases">
        <authorList>
            <person name="Sun Q."/>
            <person name="Zhou Y."/>
        </authorList>
    </citation>
    <scope>NUCLEOTIDE SEQUENCE</scope>
    <source>
        <strain evidence="11">CGMCC 1.12924</strain>
    </source>
</reference>
<dbReference type="PANTHER" id="PTHR42894:SF1">
    <property type="entry name" value="N-(5'-PHOSPHORIBOSYL)ANTHRANILATE ISOMERASE"/>
    <property type="match status" value="1"/>
</dbReference>
<evidence type="ECO:0000256" key="3">
    <source>
        <dbReference type="ARBA" id="ARBA00012572"/>
    </source>
</evidence>
<keyword evidence="12" id="KW-1185">Reference proteome</keyword>
<gene>
    <name evidence="9 11" type="primary">trpF</name>
    <name evidence="11" type="ORF">GCM10011312_20620</name>
</gene>
<dbReference type="UniPathway" id="UPA00035">
    <property type="reaction ID" value="UER00042"/>
</dbReference>
<comment type="catalytic activity">
    <reaction evidence="1 9">
        <text>N-(5-phospho-beta-D-ribosyl)anthranilate = 1-(2-carboxyphenylamino)-1-deoxy-D-ribulose 5-phosphate</text>
        <dbReference type="Rhea" id="RHEA:21540"/>
        <dbReference type="ChEBI" id="CHEBI:18277"/>
        <dbReference type="ChEBI" id="CHEBI:58613"/>
        <dbReference type="EC" id="5.3.1.24"/>
    </reaction>
</comment>
<proteinExistence type="inferred from homology"/>
<keyword evidence="5 9" id="KW-0028">Amino-acid biosynthesis</keyword>
<evidence type="ECO:0000256" key="9">
    <source>
        <dbReference type="HAMAP-Rule" id="MF_00135"/>
    </source>
</evidence>
<dbReference type="EC" id="5.3.1.24" evidence="3 9"/>
<dbReference type="EMBL" id="BMGK01000008">
    <property type="protein sequence ID" value="GGD96945.1"/>
    <property type="molecule type" value="Genomic_DNA"/>
</dbReference>
<comment type="caution">
    <text evidence="11">The sequence shown here is derived from an EMBL/GenBank/DDBJ whole genome shotgun (WGS) entry which is preliminary data.</text>
</comment>
<dbReference type="PANTHER" id="PTHR42894">
    <property type="entry name" value="N-(5'-PHOSPHORIBOSYL)ANTHRANILATE ISOMERASE"/>
    <property type="match status" value="1"/>
</dbReference>
<reference evidence="11" key="1">
    <citation type="journal article" date="2014" name="Int. J. Syst. Evol. Microbiol.">
        <title>Complete genome sequence of Corynebacterium casei LMG S-19264T (=DSM 44701T), isolated from a smear-ripened cheese.</title>
        <authorList>
            <consortium name="US DOE Joint Genome Institute (JGI-PGF)"/>
            <person name="Walter F."/>
            <person name="Albersmeier A."/>
            <person name="Kalinowski J."/>
            <person name="Ruckert C."/>
        </authorList>
    </citation>
    <scope>NUCLEOTIDE SEQUENCE</scope>
    <source>
        <strain evidence="11">CGMCC 1.12924</strain>
    </source>
</reference>
<dbReference type="CDD" id="cd00405">
    <property type="entry name" value="PRAI"/>
    <property type="match status" value="1"/>
</dbReference>